<comment type="caution">
    <text evidence="2">The sequence shown here is derived from an EMBL/GenBank/DDBJ whole genome shotgun (WGS) entry which is preliminary data.</text>
</comment>
<reference evidence="2 3" key="1">
    <citation type="journal article" date="2019" name="Commun. Biol.">
        <title>The bagworm genome reveals a unique fibroin gene that provides high tensile strength.</title>
        <authorList>
            <person name="Kono N."/>
            <person name="Nakamura H."/>
            <person name="Ohtoshi R."/>
            <person name="Tomita M."/>
            <person name="Numata K."/>
            <person name="Arakawa K."/>
        </authorList>
    </citation>
    <scope>NUCLEOTIDE SEQUENCE [LARGE SCALE GENOMIC DNA]</scope>
</reference>
<protein>
    <submittedName>
        <fullName evidence="2">Uncharacterized protein</fullName>
    </submittedName>
</protein>
<evidence type="ECO:0000313" key="3">
    <source>
        <dbReference type="Proteomes" id="UP000299102"/>
    </source>
</evidence>
<feature type="compositionally biased region" description="Basic residues" evidence="1">
    <location>
        <begin position="87"/>
        <end position="98"/>
    </location>
</feature>
<proteinExistence type="predicted"/>
<feature type="region of interest" description="Disordered" evidence="1">
    <location>
        <begin position="46"/>
        <end position="98"/>
    </location>
</feature>
<sequence length="98" mass="10922">MCTIKVLNVCCYAITVERRRFMLGEVTFERCFGGARSGLAVLHPRGRARRRGGRGCHRFSAPSIEDRRARGGSAARGEGIDPDLPQRRSHAKVKPKSR</sequence>
<evidence type="ECO:0000256" key="1">
    <source>
        <dbReference type="SAM" id="MobiDB-lite"/>
    </source>
</evidence>
<organism evidence="2 3">
    <name type="scientific">Eumeta variegata</name>
    <name type="common">Bagworm moth</name>
    <name type="synonym">Eumeta japonica</name>
    <dbReference type="NCBI Taxonomy" id="151549"/>
    <lineage>
        <taxon>Eukaryota</taxon>
        <taxon>Metazoa</taxon>
        <taxon>Ecdysozoa</taxon>
        <taxon>Arthropoda</taxon>
        <taxon>Hexapoda</taxon>
        <taxon>Insecta</taxon>
        <taxon>Pterygota</taxon>
        <taxon>Neoptera</taxon>
        <taxon>Endopterygota</taxon>
        <taxon>Lepidoptera</taxon>
        <taxon>Glossata</taxon>
        <taxon>Ditrysia</taxon>
        <taxon>Tineoidea</taxon>
        <taxon>Psychidae</taxon>
        <taxon>Oiketicinae</taxon>
        <taxon>Eumeta</taxon>
    </lineage>
</organism>
<gene>
    <name evidence="2" type="ORF">EVAR_17444_1</name>
</gene>
<accession>A0A4C1VB75</accession>
<dbReference type="AlphaFoldDB" id="A0A4C1VB75"/>
<keyword evidence="3" id="KW-1185">Reference proteome</keyword>
<evidence type="ECO:0000313" key="2">
    <source>
        <dbReference type="EMBL" id="GBP35582.1"/>
    </source>
</evidence>
<feature type="compositionally biased region" description="Basic residues" evidence="1">
    <location>
        <begin position="46"/>
        <end position="57"/>
    </location>
</feature>
<dbReference type="Proteomes" id="UP000299102">
    <property type="component" value="Unassembled WGS sequence"/>
</dbReference>
<name>A0A4C1VB75_EUMVA</name>
<dbReference type="EMBL" id="BGZK01000305">
    <property type="protein sequence ID" value="GBP35582.1"/>
    <property type="molecule type" value="Genomic_DNA"/>
</dbReference>